<dbReference type="Proteomes" id="UP000826195">
    <property type="component" value="Unassembled WGS sequence"/>
</dbReference>
<dbReference type="EMBL" id="JAHXZJ010001864">
    <property type="protein sequence ID" value="KAH0550582.1"/>
    <property type="molecule type" value="Genomic_DNA"/>
</dbReference>
<evidence type="ECO:0000313" key="2">
    <source>
        <dbReference type="Proteomes" id="UP000826195"/>
    </source>
</evidence>
<proteinExistence type="predicted"/>
<dbReference type="AlphaFoldDB" id="A0AAV7IHA4"/>
<protein>
    <submittedName>
        <fullName evidence="1">Uncharacterized protein</fullName>
    </submittedName>
</protein>
<evidence type="ECO:0000313" key="1">
    <source>
        <dbReference type="EMBL" id="KAH0550582.1"/>
    </source>
</evidence>
<name>A0AAV7IHA4_COTGL</name>
<reference evidence="1 2" key="1">
    <citation type="journal article" date="2021" name="J. Hered.">
        <title>A chromosome-level genome assembly of the parasitoid wasp, Cotesia glomerata (Hymenoptera: Braconidae).</title>
        <authorList>
            <person name="Pinto B.J."/>
            <person name="Weis J.J."/>
            <person name="Gamble T."/>
            <person name="Ode P.J."/>
            <person name="Paul R."/>
            <person name="Zaspel J.M."/>
        </authorList>
    </citation>
    <scope>NUCLEOTIDE SEQUENCE [LARGE SCALE GENOMIC DNA]</scope>
    <source>
        <strain evidence="1">CgM1</strain>
    </source>
</reference>
<organism evidence="1 2">
    <name type="scientific">Cotesia glomerata</name>
    <name type="common">Lepidopteran parasitic wasp</name>
    <name type="synonym">Apanteles glomeratus</name>
    <dbReference type="NCBI Taxonomy" id="32391"/>
    <lineage>
        <taxon>Eukaryota</taxon>
        <taxon>Metazoa</taxon>
        <taxon>Ecdysozoa</taxon>
        <taxon>Arthropoda</taxon>
        <taxon>Hexapoda</taxon>
        <taxon>Insecta</taxon>
        <taxon>Pterygota</taxon>
        <taxon>Neoptera</taxon>
        <taxon>Endopterygota</taxon>
        <taxon>Hymenoptera</taxon>
        <taxon>Apocrita</taxon>
        <taxon>Ichneumonoidea</taxon>
        <taxon>Braconidae</taxon>
        <taxon>Microgastrinae</taxon>
        <taxon>Cotesia</taxon>
    </lineage>
</organism>
<gene>
    <name evidence="1" type="ORF">KQX54_020226</name>
</gene>
<accession>A0AAV7IHA4</accession>
<keyword evidence="2" id="KW-1185">Reference proteome</keyword>
<sequence length="126" mass="14535">MARKIKEEKSSLKKKEKIIEKNKMENIDHHEDDVDDFGLMESQLVSLKRRRTTVANATAKISTISKRDPRPRPIPVSRVCACVLPPVAARLSSNYSSPTSIIDRYNITCVRRHWTMQLVELPPYIF</sequence>
<comment type="caution">
    <text evidence="1">The sequence shown here is derived from an EMBL/GenBank/DDBJ whole genome shotgun (WGS) entry which is preliminary data.</text>
</comment>